<feature type="region of interest" description="Disordered" evidence="9">
    <location>
        <begin position="249"/>
        <end position="272"/>
    </location>
</feature>
<evidence type="ECO:0000313" key="11">
    <source>
        <dbReference type="EMBL" id="KFB44954.1"/>
    </source>
</evidence>
<dbReference type="InterPro" id="IPR001394">
    <property type="entry name" value="Peptidase_C19_UCH"/>
</dbReference>
<dbReference type="InterPro" id="IPR018200">
    <property type="entry name" value="USP_CS"/>
</dbReference>
<proteinExistence type="inferred from homology"/>
<accession>A0A084W410</accession>
<name>A0A084W410_ANOSI</name>
<feature type="region of interest" description="Disordered" evidence="9">
    <location>
        <begin position="1"/>
        <end position="45"/>
    </location>
</feature>
<dbReference type="EMBL" id="ATLV01020253">
    <property type="status" value="NOT_ANNOTATED_CDS"/>
    <property type="molecule type" value="Genomic_DNA"/>
</dbReference>
<dbReference type="InterPro" id="IPR021905">
    <property type="entry name" value="DUF3517"/>
</dbReference>
<dbReference type="PANTHER" id="PTHR24006:SF925">
    <property type="entry name" value="UBIQUITINYL HYDROLASE 1"/>
    <property type="match status" value="1"/>
</dbReference>
<dbReference type="InterPro" id="IPR028889">
    <property type="entry name" value="USP"/>
</dbReference>
<dbReference type="InterPro" id="IPR055176">
    <property type="entry name" value="UBP24/USP9X/USP9Y_UBL"/>
</dbReference>
<dbReference type="EMBL" id="ATLV01020250">
    <property type="status" value="NOT_ANNOTATED_CDS"/>
    <property type="molecule type" value="Genomic_DNA"/>
</dbReference>
<feature type="compositionally biased region" description="Polar residues" evidence="9">
    <location>
        <begin position="25"/>
        <end position="36"/>
    </location>
</feature>
<dbReference type="EC" id="3.4.19.12" evidence="3"/>
<organism evidence="11">
    <name type="scientific">Anopheles sinensis</name>
    <name type="common">Mosquito</name>
    <dbReference type="NCBI Taxonomy" id="74873"/>
    <lineage>
        <taxon>Eukaryota</taxon>
        <taxon>Metazoa</taxon>
        <taxon>Ecdysozoa</taxon>
        <taxon>Arthropoda</taxon>
        <taxon>Hexapoda</taxon>
        <taxon>Insecta</taxon>
        <taxon>Pterygota</taxon>
        <taxon>Neoptera</taxon>
        <taxon>Endopterygota</taxon>
        <taxon>Diptera</taxon>
        <taxon>Nematocera</taxon>
        <taxon>Culicoidea</taxon>
        <taxon>Culicidae</taxon>
        <taxon>Anophelinae</taxon>
        <taxon>Anopheles</taxon>
    </lineage>
</organism>
<dbReference type="EMBL" id="KE525296">
    <property type="protein sequence ID" value="KFB44954.1"/>
    <property type="molecule type" value="Genomic_DNA"/>
</dbReference>
<dbReference type="VEuPathDB" id="VectorBase:ASIS016819"/>
<dbReference type="STRING" id="74873.A0A084W410"/>
<reference evidence="11 13" key="1">
    <citation type="journal article" date="2014" name="BMC Genomics">
        <title>Genome sequence of Anopheles sinensis provides insight into genetics basis of mosquito competence for malaria parasites.</title>
        <authorList>
            <person name="Zhou D."/>
            <person name="Zhang D."/>
            <person name="Ding G."/>
            <person name="Shi L."/>
            <person name="Hou Q."/>
            <person name="Ye Y."/>
            <person name="Xu Y."/>
            <person name="Zhou H."/>
            <person name="Xiong C."/>
            <person name="Li S."/>
            <person name="Yu J."/>
            <person name="Hong S."/>
            <person name="Yu X."/>
            <person name="Zou P."/>
            <person name="Chen C."/>
            <person name="Chang X."/>
            <person name="Wang W."/>
            <person name="Lv Y."/>
            <person name="Sun Y."/>
            <person name="Ma L."/>
            <person name="Shen B."/>
            <person name="Zhu C."/>
        </authorList>
    </citation>
    <scope>NUCLEOTIDE SEQUENCE [LARGE SCALE GENOMIC DNA]</scope>
</reference>
<dbReference type="PROSITE" id="PS00973">
    <property type="entry name" value="USP_2"/>
    <property type="match status" value="1"/>
</dbReference>
<dbReference type="VEuPathDB" id="VectorBase:ASIS019115"/>
<dbReference type="Gene3D" id="3.90.70.10">
    <property type="entry name" value="Cysteine proteinases"/>
    <property type="match status" value="2"/>
</dbReference>
<gene>
    <name evidence="11" type="ORF">ZHAS_00012867</name>
</gene>
<dbReference type="EMBL" id="ATLV01020251">
    <property type="status" value="NOT_ANNOTATED_CDS"/>
    <property type="molecule type" value="Genomic_DNA"/>
</dbReference>
<dbReference type="Pfam" id="PF00443">
    <property type="entry name" value="UCH"/>
    <property type="match status" value="2"/>
</dbReference>
<dbReference type="GO" id="GO:0004843">
    <property type="term" value="F:cysteine-type deubiquitinase activity"/>
    <property type="evidence" value="ECO:0007669"/>
    <property type="project" value="UniProtKB-EC"/>
</dbReference>
<feature type="region of interest" description="Disordered" evidence="9">
    <location>
        <begin position="880"/>
        <end position="914"/>
    </location>
</feature>
<sequence length="2403" mass="275646">MTFDTVSQSMERTNGKAMEQREDGQTTTVSEHQNSINTADNAHNSNSNNTTAALISSFPVEKLASLNAKISNSRWVVPVLPSQELDCLLDAAIQLSIAGVDGDCEPCVRFYQNELATSFINILTDEAVMSWKNNIHVCIFKSCCKFLRLASLHMERDNQSLLELLAIVFDPENKFHVHNIARQPENMVTPPPPPPPPAADVAAGVVCFAKPPLETKNPRGWLLNFINQFGVHQGFDNFLKRMTMAIEQHQQHHREQADLQSGGVGGAGEKQKPKGKMSLQLLFALLRPFGLCAEYLTVETIERYLLPGCRFVLTVLESLTDAELKREVVFEGKNDFMTGIVKFARALLTRVPGQESLLNELEMARLKIILHVLQISSFNGKMNALNEINRVLSYVSIYPHRGLIAEEDGDFLSASKMALWIRSNRVLGIVLRDSLHQSQYVEKLEKILRFLIKERALTFDDLDAVWNAQEGKHEAIAKNVHDLLAKLAWDFSADQLDYLFRCFQTSMQKSGSRKQRERLLELNRRLAEDDKNGMMAQKVLNMFWNLAHSADTPLEVLEQALQSHVKILDYSCSQERDAQKGIWLVKCVEELKGRDEWVLPALRLIRDICSLYDTTPNHTPRMHHSMNRQKIIDQLQNEHKLVILVTNSLTCYMNRVRALVAADPSLKPAKLRLDNRYPHPQQIQERLDFLKFLLKDGHLWLCADQAKQIWNSLAVNAAFDSDREECFRWFSKLMGENPDLDPGINRDFFENNLLKLDPLLLTENGIKCFDRFFRAVNTKEERIVSAKHHHHHHHHHRSTSYVLYNNGEELIGKDYLWRVITSAPEPIASRAIAILNEMMTVGPRQLADVEAYHESFIEECCEKLRATFQSMELLLREFPSSPKAAQGSDAAATSEKTTTQEEGEGEGGGGGGLHSDIERKKLLLVDQMCRMVRTLQEYIRECDRKFVGDRLALPLCHAVRGRHIELIIKFQTPGRQLDDVEMISHSNETMHSFKRSLLRRIKALKANEIRVDLYDNATGELIVAPDEQQTLAFYGVRDKMSLSAKLTPISSGLMATGSPDSSSESSSGSPPRANYTAESEDTLPGAVIARRPQYTKFFLQVYQLANALEHERLRDSVRSLLHLLPLDRLTVSNLFELFRTKAVMFATIASTWDAFKSLFLDPPPVRVLYNLEVLEAMLLPASVGPPPTPIHPMANFQYAWYSCGAADFMLALLSEKCALASAPGTDRHTKRATFRCAMRLAKFFFLTVGYLVPPPTFYDQMLQFEQFQAQLRRFTPLHNVLRGGLRCEHTLHGFAKRLAAYILEVENRPGAIETDFVTQLYRGEWTYPSQATVKAIMEVALRASVSWEPVSWDTLRERIFIARDGADYEVLQVALEVLTLAFALHPDVVKALQNEDCLWDSFLGSLLVGNPSAKMRMIAREQLLAMLTVEVSEDLLQAVVRVLYRIWRDVNHRTETCSDYLQLFAQLLQYKGRHEALVLNTEELLSKEIKWLYWVRDNDILEGHLCLTRALVYHMKPDDKRCLNTLLVDLVQEFVFNASFQYIHYRCRKEINFPLPPPVCRTPRTISAALDLLVALCHNSIELMSTIAMLLNDMFFEDIEPVRDWEYLPPDSPRAPHGFCGLKNAGATCYMNSVLQQLYMVPALRNGIVRIHQAVTDQREDFNEDPDGHSLVGWWSNGRWPAVQKDGDDGGKNYHIGILKYVMVVTVKRLCVSKLPPVLAIQLKRFEYDYERVCAIKYNDYFEFPRVLDMEPYTVSGLAKLEGEVINVAPNQEDQGSTRYQLTGIVVHSGQASGGHYYSYILHKNYATGQKKWYKFDDGEVTECKMDDDEEMKAQCFGGDYMGEVYDNNLKRVQYRRQKRWWNAYMLFYTRNDVYYAKPPKNAFWWRLDYFSLPPHIRAQVKPNIESLSLAQSDNYYFHMEPIVERCIRIQNIRFLHSRMLFSVEFFNFMKKLTEFPIKPKNKIPKGQEEVCLLKVRLAAKFLFHSGFKTKKTIRGQVMDWYEIFRVPLEGSAVIREWFARNVLLDPPGRLSEYLLAAPLPEIRSCFAKLVVSFCHYAAEDEPVAGFEGSSLCEQVLVAVLALLKSDVPEHGKHLPHYFSLFSMYAGFGYREECQLIKLNVPVLFMKVAMDDGTGPTIKYQYPDLSKLHHVVSHLVRSMDVSSRCRSAINGSPVLPNKYINEHITRKNALIPMPEECIEYLYNRSGYIKRLLEDVNIGEDGFKLLQYCCWENPQFSSNILMELLFQCDYVYWHDMKHYTDLLLHILLIEDSWQGIRIMNALLGVGHDRDGLLEIIRRSKLNYQKRAYQCIKCMVHLFSKSTVALNKLHTDVALAKQWTLAIEWLQEELEKHRTTGNSQYNYNSWSPPAQSNDNTNGFLLEKSQSVREILQMAFDLCPEEVRKY</sequence>
<dbReference type="VEuPathDB" id="VectorBase:ASIC012867"/>
<dbReference type="InterPro" id="IPR050164">
    <property type="entry name" value="Peptidase_C19"/>
</dbReference>
<comment type="similarity">
    <text evidence="2">Belongs to the peptidase C19 family.</text>
</comment>
<dbReference type="InterPro" id="IPR038765">
    <property type="entry name" value="Papain-like_cys_pep_sf"/>
</dbReference>
<evidence type="ECO:0000256" key="1">
    <source>
        <dbReference type="ARBA" id="ARBA00000707"/>
    </source>
</evidence>
<evidence type="ECO:0000313" key="12">
    <source>
        <dbReference type="EnsemblMetazoa" id="ASIC012867-PA"/>
    </source>
</evidence>
<feature type="compositionally biased region" description="Polar residues" evidence="9">
    <location>
        <begin position="1"/>
        <end position="12"/>
    </location>
</feature>
<keyword evidence="13" id="KW-1185">Reference proteome</keyword>
<dbReference type="Pfam" id="PF22900">
    <property type="entry name" value="UCH_UBL1"/>
    <property type="match status" value="1"/>
</dbReference>
<dbReference type="SUPFAM" id="SSF48371">
    <property type="entry name" value="ARM repeat"/>
    <property type="match status" value="1"/>
</dbReference>
<keyword evidence="5" id="KW-0645">Protease</keyword>
<evidence type="ECO:0000256" key="9">
    <source>
        <dbReference type="SAM" id="MobiDB-lite"/>
    </source>
</evidence>
<dbReference type="EMBL" id="ATLV01020252">
    <property type="status" value="NOT_ANNOTATED_CDS"/>
    <property type="molecule type" value="Genomic_DNA"/>
</dbReference>
<dbReference type="Proteomes" id="UP000030765">
    <property type="component" value="Unassembled WGS sequence"/>
</dbReference>
<dbReference type="GO" id="GO:0006508">
    <property type="term" value="P:proteolysis"/>
    <property type="evidence" value="ECO:0007669"/>
    <property type="project" value="UniProtKB-KW"/>
</dbReference>
<reference evidence="12" key="2">
    <citation type="submission" date="2020-05" db="UniProtKB">
        <authorList>
            <consortium name="EnsemblMetazoa"/>
        </authorList>
    </citation>
    <scope>IDENTIFICATION</scope>
</reference>
<keyword evidence="6" id="KW-0833">Ubl conjugation pathway</keyword>
<dbReference type="EnsemblMetazoa" id="ASIC012867-RA">
    <property type="protein sequence ID" value="ASIC012867-PA"/>
    <property type="gene ID" value="ASIC012867"/>
</dbReference>
<feature type="compositionally biased region" description="Low complexity" evidence="9">
    <location>
        <begin position="1058"/>
        <end position="1071"/>
    </location>
</feature>
<keyword evidence="8" id="KW-0788">Thiol protease</keyword>
<dbReference type="SUPFAM" id="SSF54001">
    <property type="entry name" value="Cysteine proteinases"/>
    <property type="match status" value="2"/>
</dbReference>
<comment type="catalytic activity">
    <reaction evidence="1">
        <text>Thiol-dependent hydrolysis of ester, thioester, amide, peptide and isopeptide bonds formed by the C-terminal Gly of ubiquitin (a 76-residue protein attached to proteins as an intracellular targeting signal).</text>
        <dbReference type="EC" id="3.4.19.12"/>
    </reaction>
</comment>
<evidence type="ECO:0000313" key="13">
    <source>
        <dbReference type="Proteomes" id="UP000030765"/>
    </source>
</evidence>
<dbReference type="GO" id="GO:0005634">
    <property type="term" value="C:nucleus"/>
    <property type="evidence" value="ECO:0007669"/>
    <property type="project" value="TreeGrafter"/>
</dbReference>
<dbReference type="InterPro" id="IPR016024">
    <property type="entry name" value="ARM-type_fold"/>
</dbReference>
<dbReference type="GO" id="GO:0005829">
    <property type="term" value="C:cytosol"/>
    <property type="evidence" value="ECO:0007669"/>
    <property type="project" value="TreeGrafter"/>
</dbReference>
<evidence type="ECO:0000256" key="2">
    <source>
        <dbReference type="ARBA" id="ARBA00009085"/>
    </source>
</evidence>
<keyword evidence="7" id="KW-0378">Hydrolase</keyword>
<dbReference type="GO" id="GO:0016579">
    <property type="term" value="P:protein deubiquitination"/>
    <property type="evidence" value="ECO:0007669"/>
    <property type="project" value="InterPro"/>
</dbReference>
<protein>
    <recommendedName>
        <fullName evidence="3">ubiquitinyl hydrolase 1</fullName>
        <ecNumber evidence="3">3.4.19.12</ecNumber>
    </recommendedName>
</protein>
<evidence type="ECO:0000256" key="8">
    <source>
        <dbReference type="ARBA" id="ARBA00022807"/>
    </source>
</evidence>
<evidence type="ECO:0000256" key="3">
    <source>
        <dbReference type="ARBA" id="ARBA00012759"/>
    </source>
</evidence>
<evidence type="ECO:0000256" key="4">
    <source>
        <dbReference type="ARBA" id="ARBA00022553"/>
    </source>
</evidence>
<evidence type="ECO:0000256" key="6">
    <source>
        <dbReference type="ARBA" id="ARBA00022786"/>
    </source>
</evidence>
<evidence type="ECO:0000259" key="10">
    <source>
        <dbReference type="PROSITE" id="PS50235"/>
    </source>
</evidence>
<dbReference type="OrthoDB" id="289038at2759"/>
<dbReference type="PROSITE" id="PS50235">
    <property type="entry name" value="USP_3"/>
    <property type="match status" value="1"/>
</dbReference>
<dbReference type="PANTHER" id="PTHR24006">
    <property type="entry name" value="UBIQUITIN CARBOXYL-TERMINAL HYDROLASE"/>
    <property type="match status" value="1"/>
</dbReference>
<dbReference type="GO" id="GO:0016477">
    <property type="term" value="P:cell migration"/>
    <property type="evidence" value="ECO:0007669"/>
    <property type="project" value="TreeGrafter"/>
</dbReference>
<dbReference type="Pfam" id="PF12030">
    <property type="entry name" value="DUF3517"/>
    <property type="match status" value="1"/>
</dbReference>
<dbReference type="OMA" id="YDYEREC"/>
<dbReference type="InterPro" id="IPR056850">
    <property type="entry name" value="ARM_UBP34_24_USP9X_Y"/>
</dbReference>
<feature type="domain" description="USP" evidence="10">
    <location>
        <begin position="1450"/>
        <end position="1872"/>
    </location>
</feature>
<dbReference type="Pfam" id="PF25010">
    <property type="entry name" value="ARM_UBP24_USP9X-Y"/>
    <property type="match status" value="1"/>
</dbReference>
<evidence type="ECO:0000256" key="7">
    <source>
        <dbReference type="ARBA" id="ARBA00022801"/>
    </source>
</evidence>
<dbReference type="PROSITE" id="PS00972">
    <property type="entry name" value="USP_1"/>
    <property type="match status" value="1"/>
</dbReference>
<evidence type="ECO:0000256" key="5">
    <source>
        <dbReference type="ARBA" id="ARBA00022670"/>
    </source>
</evidence>
<feature type="region of interest" description="Disordered" evidence="9">
    <location>
        <begin position="1053"/>
        <end position="1080"/>
    </location>
</feature>
<keyword evidence="4" id="KW-0597">Phosphoprotein</keyword>